<name>A0A2A2F8Z3_9GAMM</name>
<comment type="similarity">
    <text evidence="2 7">Belongs to the ExbD/TolR family.</text>
</comment>
<dbReference type="Proteomes" id="UP000218896">
    <property type="component" value="Unassembled WGS sequence"/>
</dbReference>
<dbReference type="PANTHER" id="PTHR30558">
    <property type="entry name" value="EXBD MEMBRANE COMPONENT OF PMF-DRIVEN MACROMOLECULE IMPORT SYSTEM"/>
    <property type="match status" value="1"/>
</dbReference>
<dbReference type="InterPro" id="IPR003400">
    <property type="entry name" value="ExbD"/>
</dbReference>
<evidence type="ECO:0000256" key="1">
    <source>
        <dbReference type="ARBA" id="ARBA00004162"/>
    </source>
</evidence>
<dbReference type="RefSeq" id="WP_095616026.1">
    <property type="nucleotide sequence ID" value="NZ_NSKD01000001.1"/>
</dbReference>
<protein>
    <submittedName>
        <fullName evidence="9">Biopolymer transporter ExbD</fullName>
    </submittedName>
</protein>
<dbReference type="AlphaFoldDB" id="A0A2A2F8Z3"/>
<dbReference type="PANTHER" id="PTHR30558:SF3">
    <property type="entry name" value="BIOPOLYMER TRANSPORT PROTEIN EXBD-RELATED"/>
    <property type="match status" value="1"/>
</dbReference>
<proteinExistence type="inferred from homology"/>
<gene>
    <name evidence="9" type="ORF">CK501_01885</name>
</gene>
<evidence type="ECO:0000313" key="9">
    <source>
        <dbReference type="EMBL" id="PAU81926.1"/>
    </source>
</evidence>
<keyword evidence="3" id="KW-1003">Cell membrane</keyword>
<keyword evidence="7" id="KW-0653">Protein transport</keyword>
<keyword evidence="5 8" id="KW-1133">Transmembrane helix</keyword>
<keyword evidence="10" id="KW-1185">Reference proteome</keyword>
<keyword evidence="4 7" id="KW-0812">Transmembrane</keyword>
<dbReference type="OrthoDB" id="6182720at2"/>
<dbReference type="GO" id="GO:0022857">
    <property type="term" value="F:transmembrane transporter activity"/>
    <property type="evidence" value="ECO:0007669"/>
    <property type="project" value="InterPro"/>
</dbReference>
<evidence type="ECO:0000256" key="8">
    <source>
        <dbReference type="SAM" id="Phobius"/>
    </source>
</evidence>
<evidence type="ECO:0000256" key="4">
    <source>
        <dbReference type="ARBA" id="ARBA00022692"/>
    </source>
</evidence>
<dbReference type="Pfam" id="PF02472">
    <property type="entry name" value="ExbD"/>
    <property type="match status" value="1"/>
</dbReference>
<accession>A0A2A2F8Z3</accession>
<keyword evidence="7" id="KW-0813">Transport</keyword>
<evidence type="ECO:0000313" key="10">
    <source>
        <dbReference type="Proteomes" id="UP000218896"/>
    </source>
</evidence>
<organism evidence="9 10">
    <name type="scientific">Halovibrio salipaludis</name>
    <dbReference type="NCBI Taxonomy" id="2032626"/>
    <lineage>
        <taxon>Bacteria</taxon>
        <taxon>Pseudomonadati</taxon>
        <taxon>Pseudomonadota</taxon>
        <taxon>Gammaproteobacteria</taxon>
        <taxon>Oceanospirillales</taxon>
        <taxon>Halomonadaceae</taxon>
        <taxon>Halovibrio</taxon>
    </lineage>
</organism>
<dbReference type="EMBL" id="NSKD01000001">
    <property type="protein sequence ID" value="PAU81926.1"/>
    <property type="molecule type" value="Genomic_DNA"/>
</dbReference>
<comment type="caution">
    <text evidence="9">The sequence shown here is derived from an EMBL/GenBank/DDBJ whole genome shotgun (WGS) entry which is preliminary data.</text>
</comment>
<feature type="transmembrane region" description="Helical" evidence="8">
    <location>
        <begin position="25"/>
        <end position="46"/>
    </location>
</feature>
<evidence type="ECO:0000256" key="2">
    <source>
        <dbReference type="ARBA" id="ARBA00005811"/>
    </source>
</evidence>
<comment type="subcellular location">
    <subcellularLocation>
        <location evidence="1">Cell membrane</location>
        <topology evidence="1">Single-pass membrane protein</topology>
    </subcellularLocation>
    <subcellularLocation>
        <location evidence="7">Cell membrane</location>
        <topology evidence="7">Single-pass type II membrane protein</topology>
    </subcellularLocation>
</comment>
<evidence type="ECO:0000256" key="5">
    <source>
        <dbReference type="ARBA" id="ARBA00022989"/>
    </source>
</evidence>
<evidence type="ECO:0000256" key="3">
    <source>
        <dbReference type="ARBA" id="ARBA00022475"/>
    </source>
</evidence>
<sequence length="138" mass="15488">MKQQQPFFPESDNDPSLTEKLEEGLLPLINVVFLLLLFFLIVGIVLQDQLPALPDTANGRDERRPDMDLVVEADGNLRFEGSPIERSALGEKLPEYDESDRLRLGVDEQLSMSELESLFQTLDEAGHPQVILLTDPGQ</sequence>
<evidence type="ECO:0000256" key="6">
    <source>
        <dbReference type="ARBA" id="ARBA00023136"/>
    </source>
</evidence>
<dbReference type="GO" id="GO:0015031">
    <property type="term" value="P:protein transport"/>
    <property type="evidence" value="ECO:0007669"/>
    <property type="project" value="UniProtKB-KW"/>
</dbReference>
<evidence type="ECO:0000256" key="7">
    <source>
        <dbReference type="RuleBase" id="RU003879"/>
    </source>
</evidence>
<keyword evidence="6 8" id="KW-0472">Membrane</keyword>
<dbReference type="GO" id="GO:0005886">
    <property type="term" value="C:plasma membrane"/>
    <property type="evidence" value="ECO:0007669"/>
    <property type="project" value="UniProtKB-SubCell"/>
</dbReference>
<reference evidence="9 10" key="1">
    <citation type="submission" date="2017-08" db="EMBL/GenBank/DDBJ databases">
        <title>Halovibrio sewagensis sp. nov., isolated from wastewater of high salinity.</title>
        <authorList>
            <person name="Dong X."/>
            <person name="Zhang G."/>
        </authorList>
    </citation>
    <scope>NUCLEOTIDE SEQUENCE [LARGE SCALE GENOMIC DNA]</scope>
    <source>
        <strain evidence="9 10">YL5-2</strain>
    </source>
</reference>